<dbReference type="InterPro" id="IPR010359">
    <property type="entry name" value="IrrE_HExxH"/>
</dbReference>
<feature type="domain" description="IrrE N-terminal-like" evidence="1">
    <location>
        <begin position="25"/>
        <end position="120"/>
    </location>
</feature>
<keyword evidence="3" id="KW-1185">Reference proteome</keyword>
<accession>A0ABZ2Y878</accession>
<name>A0ABZ2Y878_9FIRM</name>
<dbReference type="PANTHER" id="PTHR43236">
    <property type="entry name" value="ANTITOXIN HIGA1"/>
    <property type="match status" value="1"/>
</dbReference>
<sequence>MITKEKEEAVKLIKKYKTNNPFEIAEHKKIQIFYCDLKELRGMYRYYKRNKQIFINSTLPDYTQKLVCGHELGHAIFHPNLNTPFFESNTFFSKNKLEIQANRFAIELLLPDYIINNYPEYTLEQIARVECLPIELIRLKYGSY</sequence>
<gene>
    <name evidence="2" type="ORF">QBE51_03820</name>
</gene>
<dbReference type="InterPro" id="IPR052345">
    <property type="entry name" value="Rad_response_metalloprotease"/>
</dbReference>
<reference evidence="2 3" key="1">
    <citation type="submission" date="2023-03" db="EMBL/GenBank/DDBJ databases">
        <title>Novel Species.</title>
        <authorList>
            <person name="Ma S."/>
        </authorList>
    </citation>
    <scope>NUCLEOTIDE SEQUENCE [LARGE SCALE GENOMIC DNA]</scope>
    <source>
        <strain evidence="2 3">LIND6LT2</strain>
    </source>
</reference>
<evidence type="ECO:0000313" key="2">
    <source>
        <dbReference type="EMBL" id="WZL70669.1"/>
    </source>
</evidence>
<evidence type="ECO:0000259" key="1">
    <source>
        <dbReference type="Pfam" id="PF06114"/>
    </source>
</evidence>
<dbReference type="PANTHER" id="PTHR43236:SF1">
    <property type="entry name" value="BLL7220 PROTEIN"/>
    <property type="match status" value="1"/>
</dbReference>
<evidence type="ECO:0000313" key="3">
    <source>
        <dbReference type="Proteomes" id="UP001486565"/>
    </source>
</evidence>
<dbReference type="Pfam" id="PF06114">
    <property type="entry name" value="Peptidase_M78"/>
    <property type="match status" value="1"/>
</dbReference>
<proteinExistence type="predicted"/>
<protein>
    <submittedName>
        <fullName evidence="2">ImmA/IrrE family metallo-endopeptidase</fullName>
    </submittedName>
</protein>
<organism evidence="2 3">
    <name type="scientific">Defluviitalea saccharophila</name>
    <dbReference type="NCBI Taxonomy" id="879970"/>
    <lineage>
        <taxon>Bacteria</taxon>
        <taxon>Bacillati</taxon>
        <taxon>Bacillota</taxon>
        <taxon>Clostridia</taxon>
        <taxon>Lachnospirales</taxon>
        <taxon>Defluviitaleaceae</taxon>
        <taxon>Defluviitalea</taxon>
    </lineage>
</organism>
<dbReference type="EMBL" id="CP121687">
    <property type="protein sequence ID" value="WZL70669.1"/>
    <property type="molecule type" value="Genomic_DNA"/>
</dbReference>
<dbReference type="Gene3D" id="1.10.10.2910">
    <property type="match status" value="1"/>
</dbReference>
<dbReference type="Proteomes" id="UP001486565">
    <property type="component" value="Chromosome"/>
</dbReference>
<dbReference type="RefSeq" id="WP_341877630.1">
    <property type="nucleotide sequence ID" value="NZ_CP121687.1"/>
</dbReference>